<reference evidence="3 4" key="1">
    <citation type="submission" date="2020-08" db="EMBL/GenBank/DDBJ databases">
        <title>Sequencing the genomes of 1000 actinobacteria strains.</title>
        <authorList>
            <person name="Klenk H.-P."/>
        </authorList>
    </citation>
    <scope>NUCLEOTIDE SEQUENCE [LARGE SCALE GENOMIC DNA]</scope>
    <source>
        <strain evidence="3 4">DSM 45886</strain>
    </source>
</reference>
<keyword evidence="2" id="KW-0472">Membrane</keyword>
<feature type="transmembrane region" description="Helical" evidence="2">
    <location>
        <begin position="227"/>
        <end position="248"/>
    </location>
</feature>
<dbReference type="EMBL" id="JACHJW010000001">
    <property type="protein sequence ID" value="MBB4961153.1"/>
    <property type="molecule type" value="Genomic_DNA"/>
</dbReference>
<protein>
    <recommendedName>
        <fullName evidence="5">DUF308 domain-containing protein</fullName>
    </recommendedName>
</protein>
<dbReference type="AlphaFoldDB" id="A0A7W7SUE7"/>
<evidence type="ECO:0000313" key="4">
    <source>
        <dbReference type="Proteomes" id="UP000578819"/>
    </source>
</evidence>
<organism evidence="3 4">
    <name type="scientific">Micromonospora polyrhachis</name>
    <dbReference type="NCBI Taxonomy" id="1282883"/>
    <lineage>
        <taxon>Bacteria</taxon>
        <taxon>Bacillati</taxon>
        <taxon>Actinomycetota</taxon>
        <taxon>Actinomycetes</taxon>
        <taxon>Micromonosporales</taxon>
        <taxon>Micromonosporaceae</taxon>
        <taxon>Micromonospora</taxon>
    </lineage>
</organism>
<keyword evidence="2" id="KW-1133">Transmembrane helix</keyword>
<evidence type="ECO:0000256" key="1">
    <source>
        <dbReference type="SAM" id="MobiDB-lite"/>
    </source>
</evidence>
<keyword evidence="4" id="KW-1185">Reference proteome</keyword>
<sequence>MSAGGARRGRRDNGLDATEYAVAGDVDPRVGEHLLDVLAAGGIAAYLQPSADLNPVTRTTTVPSRPTDRLYVDRVHLATARDYLTQLADEDLPKGNNEPDIEAEWAKIVAGYHTEVTPDTRPWPAVEDVPATKEVVPDKEVAVDHAGDETGDPPAGGTATAVRPGPATTGVRPLTSATDISGISVGGRADEPSLLDGLDTFGRDLPDDPNEGYTPPPPPPLPQVSKFAVAAVLGIIVGFVLLLFPTLLPIDRSLTTTVGFVGILTGFVTLIWRLRPGDEEEDDPDDGAVV</sequence>
<gene>
    <name evidence="3" type="ORF">FHR38_004886</name>
</gene>
<keyword evidence="2" id="KW-0812">Transmembrane</keyword>
<accession>A0A7W7SUE7</accession>
<evidence type="ECO:0000256" key="2">
    <source>
        <dbReference type="SAM" id="Phobius"/>
    </source>
</evidence>
<name>A0A7W7SUE7_9ACTN</name>
<feature type="transmembrane region" description="Helical" evidence="2">
    <location>
        <begin position="254"/>
        <end position="272"/>
    </location>
</feature>
<evidence type="ECO:0000313" key="3">
    <source>
        <dbReference type="EMBL" id="MBB4961153.1"/>
    </source>
</evidence>
<feature type="region of interest" description="Disordered" evidence="1">
    <location>
        <begin position="144"/>
        <end position="220"/>
    </location>
</feature>
<evidence type="ECO:0008006" key="5">
    <source>
        <dbReference type="Google" id="ProtNLM"/>
    </source>
</evidence>
<dbReference type="Proteomes" id="UP000578819">
    <property type="component" value="Unassembled WGS sequence"/>
</dbReference>
<proteinExistence type="predicted"/>
<dbReference type="RefSeq" id="WP_184536796.1">
    <property type="nucleotide sequence ID" value="NZ_JACHJW010000001.1"/>
</dbReference>
<comment type="caution">
    <text evidence="3">The sequence shown here is derived from an EMBL/GenBank/DDBJ whole genome shotgun (WGS) entry which is preliminary data.</text>
</comment>